<comment type="subcellular location">
    <subcellularLocation>
        <location evidence="1">Membrane</location>
        <topology evidence="1">Multi-pass membrane protein</topology>
    </subcellularLocation>
</comment>
<sequence length="135" mass="14762">MVMEERAPARQRGLGYSVERAVLDEESLEEVAQRRAHEDKPALAQRLRGKLSCSAVKLRRCLFSCIPVLSWLPRYSFRECALADLFSGISVGIMHLPQGMAYALLASPAPLCLGSTPPSTQSWSTSSLGRPGTSQ</sequence>
<evidence type="ECO:0000259" key="5">
    <source>
        <dbReference type="Pfam" id="PF00916"/>
    </source>
</evidence>
<evidence type="ECO:0000313" key="7">
    <source>
        <dbReference type="Proteomes" id="UP001230051"/>
    </source>
</evidence>
<evidence type="ECO:0000256" key="1">
    <source>
        <dbReference type="ARBA" id="ARBA00004141"/>
    </source>
</evidence>
<keyword evidence="2" id="KW-0812">Transmembrane</keyword>
<feature type="domain" description="SLC26A/SulP transporter" evidence="5">
    <location>
        <begin position="83"/>
        <end position="110"/>
    </location>
</feature>
<dbReference type="GO" id="GO:0016020">
    <property type="term" value="C:membrane"/>
    <property type="evidence" value="ECO:0007669"/>
    <property type="project" value="UniProtKB-SubCell"/>
</dbReference>
<name>A0AAD8G269_ACIOX</name>
<dbReference type="PANTHER" id="PTHR11814">
    <property type="entry name" value="SULFATE TRANSPORTER"/>
    <property type="match status" value="1"/>
</dbReference>
<dbReference type="EMBL" id="JAGXEW010000012">
    <property type="protein sequence ID" value="KAK1165900.1"/>
    <property type="molecule type" value="Genomic_DNA"/>
</dbReference>
<proteinExistence type="predicted"/>
<keyword evidence="3" id="KW-1133">Transmembrane helix</keyword>
<protein>
    <recommendedName>
        <fullName evidence="5">SLC26A/SulP transporter domain-containing protein</fullName>
    </recommendedName>
</protein>
<dbReference type="InterPro" id="IPR011547">
    <property type="entry name" value="SLC26A/SulP_dom"/>
</dbReference>
<dbReference type="AlphaFoldDB" id="A0AAD8G269"/>
<evidence type="ECO:0000256" key="3">
    <source>
        <dbReference type="ARBA" id="ARBA00022989"/>
    </source>
</evidence>
<evidence type="ECO:0000256" key="2">
    <source>
        <dbReference type="ARBA" id="ARBA00022692"/>
    </source>
</evidence>
<dbReference type="InterPro" id="IPR001902">
    <property type="entry name" value="SLC26A/SulP_fam"/>
</dbReference>
<accession>A0AAD8G269</accession>
<organism evidence="6 7">
    <name type="scientific">Acipenser oxyrinchus oxyrinchus</name>
    <dbReference type="NCBI Taxonomy" id="40147"/>
    <lineage>
        <taxon>Eukaryota</taxon>
        <taxon>Metazoa</taxon>
        <taxon>Chordata</taxon>
        <taxon>Craniata</taxon>
        <taxon>Vertebrata</taxon>
        <taxon>Euteleostomi</taxon>
        <taxon>Actinopterygii</taxon>
        <taxon>Chondrostei</taxon>
        <taxon>Acipenseriformes</taxon>
        <taxon>Acipenseridae</taxon>
        <taxon>Acipenser</taxon>
    </lineage>
</organism>
<dbReference type="GO" id="GO:0055085">
    <property type="term" value="P:transmembrane transport"/>
    <property type="evidence" value="ECO:0007669"/>
    <property type="project" value="InterPro"/>
</dbReference>
<dbReference type="Pfam" id="PF00916">
    <property type="entry name" value="Sulfate_transp"/>
    <property type="match status" value="1"/>
</dbReference>
<evidence type="ECO:0000256" key="4">
    <source>
        <dbReference type="ARBA" id="ARBA00023136"/>
    </source>
</evidence>
<reference evidence="6" key="1">
    <citation type="submission" date="2022-02" db="EMBL/GenBank/DDBJ databases">
        <title>Atlantic sturgeon de novo genome assembly.</title>
        <authorList>
            <person name="Stock M."/>
            <person name="Klopp C."/>
            <person name="Guiguen Y."/>
            <person name="Cabau C."/>
            <person name="Parinello H."/>
            <person name="Santidrian Yebra-Pimentel E."/>
            <person name="Kuhl H."/>
            <person name="Dirks R.P."/>
            <person name="Guessner J."/>
            <person name="Wuertz S."/>
            <person name="Du K."/>
            <person name="Schartl M."/>
        </authorList>
    </citation>
    <scope>NUCLEOTIDE SEQUENCE</scope>
    <source>
        <strain evidence="6">STURGEONOMICS-FGT-2020</strain>
        <tissue evidence="6">Whole blood</tissue>
    </source>
</reference>
<keyword evidence="4" id="KW-0472">Membrane</keyword>
<comment type="caution">
    <text evidence="6">The sequence shown here is derived from an EMBL/GenBank/DDBJ whole genome shotgun (WGS) entry which is preliminary data.</text>
</comment>
<evidence type="ECO:0000313" key="6">
    <source>
        <dbReference type="EMBL" id="KAK1165900.1"/>
    </source>
</evidence>
<gene>
    <name evidence="6" type="ORF">AOXY_G14553</name>
</gene>
<keyword evidence="7" id="KW-1185">Reference proteome</keyword>
<dbReference type="Proteomes" id="UP001230051">
    <property type="component" value="Unassembled WGS sequence"/>
</dbReference>